<accession>A0ABX9QX71</accession>
<organism evidence="1 2">
    <name type="scientific">Micromonospora musae</name>
    <dbReference type="NCBI Taxonomy" id="1894970"/>
    <lineage>
        <taxon>Bacteria</taxon>
        <taxon>Bacillati</taxon>
        <taxon>Actinomycetota</taxon>
        <taxon>Actinomycetes</taxon>
        <taxon>Micromonosporales</taxon>
        <taxon>Micromonosporaceae</taxon>
        <taxon>Micromonospora</taxon>
    </lineage>
</organism>
<evidence type="ECO:0000313" key="2">
    <source>
        <dbReference type="Proteomes" id="UP000271548"/>
    </source>
</evidence>
<comment type="caution">
    <text evidence="1">The sequence shown here is derived from an EMBL/GenBank/DDBJ whole genome shotgun (WGS) entry which is preliminary data.</text>
</comment>
<proteinExistence type="predicted"/>
<keyword evidence="2" id="KW-1185">Reference proteome</keyword>
<sequence length="116" mass="12945">MAVPHAVERMSMIKIKVSRVRPEKVDRLKAWLAEGMRRADEIRETFVNEGVTHEQGLLLSTADGPVFVYVVECADYEAAAKAFRDSPFPIDAEHKAVLAEVLDGEVEAPLLLDVRL</sequence>
<protein>
    <recommendedName>
        <fullName evidence="3">NIPSNAP domain-containing protein</fullName>
    </recommendedName>
</protein>
<evidence type="ECO:0000313" key="1">
    <source>
        <dbReference type="EMBL" id="RKN14375.1"/>
    </source>
</evidence>
<name>A0ABX9QX71_9ACTN</name>
<dbReference type="Proteomes" id="UP000271548">
    <property type="component" value="Unassembled WGS sequence"/>
</dbReference>
<gene>
    <name evidence="1" type="ORF">D7147_29335</name>
</gene>
<dbReference type="EMBL" id="RAZS01000014">
    <property type="protein sequence ID" value="RKN14375.1"/>
    <property type="molecule type" value="Genomic_DNA"/>
</dbReference>
<dbReference type="InterPro" id="IPR046174">
    <property type="entry name" value="DUF6176"/>
</dbReference>
<dbReference type="Pfam" id="PF19673">
    <property type="entry name" value="DUF6176"/>
    <property type="match status" value="1"/>
</dbReference>
<evidence type="ECO:0008006" key="3">
    <source>
        <dbReference type="Google" id="ProtNLM"/>
    </source>
</evidence>
<reference evidence="1 2" key="1">
    <citation type="submission" date="2018-09" db="EMBL/GenBank/DDBJ databases">
        <title>Micromonospora sp. nov. MS1-9, isolated from a root of Musa sp.</title>
        <authorList>
            <person name="Kuncharoen N."/>
            <person name="Kudo T."/>
            <person name="Ohkuma M."/>
            <person name="Yuki M."/>
            <person name="Tanasupawat S."/>
        </authorList>
    </citation>
    <scope>NUCLEOTIDE SEQUENCE [LARGE SCALE GENOMIC DNA]</scope>
    <source>
        <strain evidence="1 2">NGC1-4</strain>
    </source>
</reference>